<evidence type="ECO:0000256" key="4">
    <source>
        <dbReference type="ARBA" id="ARBA00022741"/>
    </source>
</evidence>
<keyword evidence="3 9" id="KW-0808">Transferase</keyword>
<dbReference type="PROSITE" id="PS50109">
    <property type="entry name" value="HIS_KIN"/>
    <property type="match status" value="1"/>
</dbReference>
<dbReference type="PANTHER" id="PTHR44936">
    <property type="entry name" value="SENSOR PROTEIN CREC"/>
    <property type="match status" value="1"/>
</dbReference>
<evidence type="ECO:0000313" key="9">
    <source>
        <dbReference type="EMBL" id="SUY21630.1"/>
    </source>
</evidence>
<dbReference type="InterPro" id="IPR003594">
    <property type="entry name" value="HATPase_dom"/>
</dbReference>
<dbReference type="Gene3D" id="3.30.565.10">
    <property type="entry name" value="Histidine kinase-like ATPase, C-terminal domain"/>
    <property type="match status" value="1"/>
</dbReference>
<dbReference type="InterPro" id="IPR005467">
    <property type="entry name" value="His_kinase_dom"/>
</dbReference>
<evidence type="ECO:0000256" key="7">
    <source>
        <dbReference type="ARBA" id="ARBA00023012"/>
    </source>
</evidence>
<comment type="catalytic activity">
    <reaction evidence="1">
        <text>ATP + protein L-histidine = ADP + protein N-phospho-L-histidine.</text>
        <dbReference type="EC" id="2.7.13.3"/>
    </reaction>
</comment>
<keyword evidence="5 9" id="KW-0418">Kinase</keyword>
<dbReference type="AlphaFoldDB" id="A0A381I7P5"/>
<sequence>MQIKKLLKRAISNLIQNSITHNQQGCNIRVTSKSDLDFCYIIVEDDGKGMSQERINSLLKSQNGLSEAYAKGQNHGLGILIVSGIINAHRGKLDITSIDSQGLKTILKLPLIK</sequence>
<dbReference type="GO" id="GO:0005524">
    <property type="term" value="F:ATP binding"/>
    <property type="evidence" value="ECO:0007669"/>
    <property type="project" value="UniProtKB-KW"/>
</dbReference>
<evidence type="ECO:0000256" key="5">
    <source>
        <dbReference type="ARBA" id="ARBA00022777"/>
    </source>
</evidence>
<dbReference type="EMBL" id="UFWD01000001">
    <property type="protein sequence ID" value="SUY21630.1"/>
    <property type="molecule type" value="Genomic_DNA"/>
</dbReference>
<keyword evidence="4" id="KW-0547">Nucleotide-binding</keyword>
<dbReference type="InterPro" id="IPR050980">
    <property type="entry name" value="2C_sensor_his_kinase"/>
</dbReference>
<evidence type="ECO:0000256" key="1">
    <source>
        <dbReference type="ARBA" id="ARBA00000085"/>
    </source>
</evidence>
<dbReference type="SUPFAM" id="SSF55874">
    <property type="entry name" value="ATPase domain of HSP90 chaperone/DNA topoisomerase II/histidine kinase"/>
    <property type="match status" value="1"/>
</dbReference>
<dbReference type="SMART" id="SM00387">
    <property type="entry name" value="HATPase_c"/>
    <property type="match status" value="1"/>
</dbReference>
<dbReference type="GO" id="GO:0000155">
    <property type="term" value="F:phosphorelay sensor kinase activity"/>
    <property type="evidence" value="ECO:0007669"/>
    <property type="project" value="TreeGrafter"/>
</dbReference>
<organism evidence="9">
    <name type="scientific">Clostridioides difficile</name>
    <name type="common">Peptoclostridium difficile</name>
    <dbReference type="NCBI Taxonomy" id="1496"/>
    <lineage>
        <taxon>Bacteria</taxon>
        <taxon>Bacillati</taxon>
        <taxon>Bacillota</taxon>
        <taxon>Clostridia</taxon>
        <taxon>Peptostreptococcales</taxon>
        <taxon>Peptostreptococcaceae</taxon>
        <taxon>Clostridioides</taxon>
    </lineage>
</organism>
<protein>
    <recommendedName>
        <fullName evidence="2">histidine kinase</fullName>
        <ecNumber evidence="2">2.7.13.3</ecNumber>
    </recommendedName>
</protein>
<name>A0A381I7P5_CLODI</name>
<dbReference type="GO" id="GO:0005886">
    <property type="term" value="C:plasma membrane"/>
    <property type="evidence" value="ECO:0007669"/>
    <property type="project" value="TreeGrafter"/>
</dbReference>
<evidence type="ECO:0000256" key="3">
    <source>
        <dbReference type="ARBA" id="ARBA00022679"/>
    </source>
</evidence>
<accession>A0A381I7P5</accession>
<keyword evidence="7" id="KW-0902">Two-component regulatory system</keyword>
<proteinExistence type="predicted"/>
<dbReference type="PANTHER" id="PTHR44936:SF10">
    <property type="entry name" value="SENSOR PROTEIN RSTB"/>
    <property type="match status" value="1"/>
</dbReference>
<gene>
    <name evidence="9" type="primary">cusS_1</name>
    <name evidence="9" type="ORF">NCTC13307_00781</name>
</gene>
<evidence type="ECO:0000256" key="6">
    <source>
        <dbReference type="ARBA" id="ARBA00022840"/>
    </source>
</evidence>
<feature type="domain" description="Histidine kinase" evidence="8">
    <location>
        <begin position="1"/>
        <end position="113"/>
    </location>
</feature>
<evidence type="ECO:0000256" key="2">
    <source>
        <dbReference type="ARBA" id="ARBA00012438"/>
    </source>
</evidence>
<dbReference type="InterPro" id="IPR036890">
    <property type="entry name" value="HATPase_C_sf"/>
</dbReference>
<keyword evidence="6" id="KW-0067">ATP-binding</keyword>
<dbReference type="Pfam" id="PF02518">
    <property type="entry name" value="HATPase_c"/>
    <property type="match status" value="1"/>
</dbReference>
<dbReference type="CDD" id="cd00075">
    <property type="entry name" value="HATPase"/>
    <property type="match status" value="1"/>
</dbReference>
<evidence type="ECO:0000259" key="8">
    <source>
        <dbReference type="PROSITE" id="PS50109"/>
    </source>
</evidence>
<dbReference type="EC" id="2.7.13.3" evidence="2"/>
<reference evidence="9" key="1">
    <citation type="submission" date="2018-06" db="EMBL/GenBank/DDBJ databases">
        <authorList>
            <consortium name="Pathogen Informatics"/>
            <person name="Doyle S."/>
        </authorList>
    </citation>
    <scope>NUCLEOTIDE SEQUENCE</scope>
    <source>
        <strain evidence="9">NCTC13307</strain>
    </source>
</reference>